<dbReference type="Pfam" id="PF13419">
    <property type="entry name" value="HAD_2"/>
    <property type="match status" value="1"/>
</dbReference>
<keyword evidence="1" id="KW-0378">Hydrolase</keyword>
<gene>
    <name evidence="1" type="ORF">ENJ12_10765</name>
</gene>
<feature type="non-terminal residue" evidence="1">
    <location>
        <position position="169"/>
    </location>
</feature>
<protein>
    <submittedName>
        <fullName evidence="1">HAD family hydrolase</fullName>
    </submittedName>
</protein>
<dbReference type="InterPro" id="IPR036412">
    <property type="entry name" value="HAD-like_sf"/>
</dbReference>
<dbReference type="Proteomes" id="UP000886339">
    <property type="component" value="Unassembled WGS sequence"/>
</dbReference>
<proteinExistence type="predicted"/>
<dbReference type="PANTHER" id="PTHR43434">
    <property type="entry name" value="PHOSPHOGLYCOLATE PHOSPHATASE"/>
    <property type="match status" value="1"/>
</dbReference>
<name>A0A831RWF7_9GAMM</name>
<dbReference type="Gene3D" id="3.40.50.1000">
    <property type="entry name" value="HAD superfamily/HAD-like"/>
    <property type="match status" value="1"/>
</dbReference>
<dbReference type="SFLD" id="SFLDS00003">
    <property type="entry name" value="Haloacid_Dehalogenase"/>
    <property type="match status" value="1"/>
</dbReference>
<dbReference type="SFLD" id="SFLDG01129">
    <property type="entry name" value="C1.5:_HAD__Beta-PGM__Phosphata"/>
    <property type="match status" value="1"/>
</dbReference>
<dbReference type="AlphaFoldDB" id="A0A831RWF7"/>
<dbReference type="EMBL" id="DRLF01000371">
    <property type="protein sequence ID" value="HEC07327.1"/>
    <property type="molecule type" value="Genomic_DNA"/>
</dbReference>
<dbReference type="InterPro" id="IPR023198">
    <property type="entry name" value="PGP-like_dom2"/>
</dbReference>
<dbReference type="InterPro" id="IPR041492">
    <property type="entry name" value="HAD_2"/>
</dbReference>
<organism evidence="1">
    <name type="scientific">Thiolapillus brandeum</name>
    <dbReference type="NCBI Taxonomy" id="1076588"/>
    <lineage>
        <taxon>Bacteria</taxon>
        <taxon>Pseudomonadati</taxon>
        <taxon>Pseudomonadota</taxon>
        <taxon>Gammaproteobacteria</taxon>
        <taxon>Chromatiales</taxon>
        <taxon>Sedimenticolaceae</taxon>
        <taxon>Thiolapillus</taxon>
    </lineage>
</organism>
<accession>A0A831RWF7</accession>
<dbReference type="InterPro" id="IPR023214">
    <property type="entry name" value="HAD_sf"/>
</dbReference>
<reference evidence="1" key="1">
    <citation type="journal article" date="2020" name="mSystems">
        <title>Genome- and Community-Level Interaction Insights into Carbon Utilization and Element Cycling Functions of Hydrothermarchaeota in Hydrothermal Sediment.</title>
        <authorList>
            <person name="Zhou Z."/>
            <person name="Liu Y."/>
            <person name="Xu W."/>
            <person name="Pan J."/>
            <person name="Luo Z.H."/>
            <person name="Li M."/>
        </authorList>
    </citation>
    <scope>NUCLEOTIDE SEQUENCE [LARGE SCALE GENOMIC DNA]</scope>
    <source>
        <strain evidence="1">HyVt-458</strain>
    </source>
</reference>
<dbReference type="PANTHER" id="PTHR43434:SF20">
    <property type="entry name" value="5'-NUCLEOTIDASE"/>
    <property type="match status" value="1"/>
</dbReference>
<comment type="caution">
    <text evidence="1">The sequence shown here is derived from an EMBL/GenBank/DDBJ whole genome shotgun (WGS) entry which is preliminary data.</text>
</comment>
<dbReference type="GO" id="GO:0016787">
    <property type="term" value="F:hydrolase activity"/>
    <property type="evidence" value="ECO:0007669"/>
    <property type="project" value="UniProtKB-KW"/>
</dbReference>
<dbReference type="SUPFAM" id="SSF56784">
    <property type="entry name" value="HAD-like"/>
    <property type="match status" value="1"/>
</dbReference>
<sequence>MYEYLIFDLDGTISDPKEGIVKSLNYALATHGYNAREPEEIEKYIGPPLDHTFGELTRVMDEAEIAKLVGSYRERYAEVGYSENLLYKGMKPVLTSLAQNGCVKMGVCTSKRKDFAEKILDLFQIRHLFEFVNGGDIGIQKWQQIETLLDNGCISNNSVMIGDRSIDLA</sequence>
<dbReference type="Gene3D" id="1.10.150.240">
    <property type="entry name" value="Putative phosphatase, domain 2"/>
    <property type="match status" value="1"/>
</dbReference>
<evidence type="ECO:0000313" key="1">
    <source>
        <dbReference type="EMBL" id="HEC07327.1"/>
    </source>
</evidence>
<dbReference type="InterPro" id="IPR050155">
    <property type="entry name" value="HAD-like_hydrolase_sf"/>
</dbReference>
<dbReference type="GO" id="GO:0005829">
    <property type="term" value="C:cytosol"/>
    <property type="evidence" value="ECO:0007669"/>
    <property type="project" value="TreeGrafter"/>
</dbReference>
<dbReference type="GO" id="GO:0004713">
    <property type="term" value="F:protein tyrosine kinase activity"/>
    <property type="evidence" value="ECO:0007669"/>
    <property type="project" value="TreeGrafter"/>
</dbReference>